<evidence type="ECO:0000313" key="2">
    <source>
        <dbReference type="Proteomes" id="UP001220658"/>
    </source>
</evidence>
<dbReference type="NCBIfam" id="TIGR04085">
    <property type="entry name" value="rSAM_more_4Fe4S"/>
    <property type="match status" value="1"/>
</dbReference>
<accession>A0AAW6FWD6</accession>
<evidence type="ECO:0000313" key="1">
    <source>
        <dbReference type="EMBL" id="MDC0829296.1"/>
    </source>
</evidence>
<dbReference type="Gene3D" id="3.20.20.70">
    <property type="entry name" value="Aldolase class I"/>
    <property type="match status" value="1"/>
</dbReference>
<name>A0AAW6FWD6_9FIRM</name>
<dbReference type="SUPFAM" id="SSF102114">
    <property type="entry name" value="Radical SAM enzymes"/>
    <property type="match status" value="1"/>
</dbReference>
<protein>
    <submittedName>
        <fullName evidence="1">SPASM domain-containing protein</fullName>
    </submittedName>
</protein>
<gene>
    <name evidence="1" type="ORF">POG00_11370</name>
</gene>
<dbReference type="InterPro" id="IPR023885">
    <property type="entry name" value="4Fe4S-binding_SPASM_dom"/>
</dbReference>
<dbReference type="InterPro" id="IPR058240">
    <property type="entry name" value="rSAM_sf"/>
</dbReference>
<dbReference type="RefSeq" id="WP_195191785.1">
    <property type="nucleotide sequence ID" value="NZ_JADMUL010000047.1"/>
</dbReference>
<sequence>MDQNVLIILCVYLTQADQYLLFNIKEATFRRRTGCDGGTNTFHISADGGIYPCALAADKVDYWLGDVWKGLQPEKLKALHKINEIPVKGCGDCTFKQNCSSQVCKLINKAYTGDYYTVSAFQCNERDIVYRIYKKYKYILEGFHV</sequence>
<dbReference type="AlphaFoldDB" id="A0AAW6FWD6"/>
<dbReference type="Proteomes" id="UP001220658">
    <property type="component" value="Unassembled WGS sequence"/>
</dbReference>
<proteinExistence type="predicted"/>
<reference evidence="1" key="1">
    <citation type="submission" date="2023-01" db="EMBL/GenBank/DDBJ databases">
        <title>Human gut microbiome strain richness.</title>
        <authorList>
            <person name="Chen-Liaw A."/>
        </authorList>
    </citation>
    <scope>NUCLEOTIDE SEQUENCE</scope>
    <source>
        <strain evidence="1">D55st1_G4_D55t1_190419</strain>
    </source>
</reference>
<organism evidence="1 2">
    <name type="scientific">Faecalitalea cylindroides</name>
    <dbReference type="NCBI Taxonomy" id="39483"/>
    <lineage>
        <taxon>Bacteria</taxon>
        <taxon>Bacillati</taxon>
        <taxon>Bacillota</taxon>
        <taxon>Erysipelotrichia</taxon>
        <taxon>Erysipelotrichales</taxon>
        <taxon>Erysipelotrichaceae</taxon>
        <taxon>Faecalitalea</taxon>
    </lineage>
</organism>
<comment type="caution">
    <text evidence="1">The sequence shown here is derived from an EMBL/GenBank/DDBJ whole genome shotgun (WGS) entry which is preliminary data.</text>
</comment>
<dbReference type="EMBL" id="JAQNCK010000048">
    <property type="protein sequence ID" value="MDC0829296.1"/>
    <property type="molecule type" value="Genomic_DNA"/>
</dbReference>
<dbReference type="InterPro" id="IPR013785">
    <property type="entry name" value="Aldolase_TIM"/>
</dbReference>